<dbReference type="SUPFAM" id="SSF52440">
    <property type="entry name" value="PreATP-grasp domain"/>
    <property type="match status" value="1"/>
</dbReference>
<dbReference type="FunFam" id="3.40.50.20:FF:000006">
    <property type="entry name" value="Phosphoribosylamine--glycine ligase, chloroplastic"/>
    <property type="match status" value="1"/>
</dbReference>
<dbReference type="HAMAP" id="MF_00138">
    <property type="entry name" value="GARS"/>
    <property type="match status" value="1"/>
</dbReference>
<dbReference type="Gene3D" id="3.40.50.20">
    <property type="match status" value="1"/>
</dbReference>
<dbReference type="Pfam" id="PF01071">
    <property type="entry name" value="GARS_A"/>
    <property type="match status" value="1"/>
</dbReference>
<dbReference type="NCBIfam" id="TIGR00877">
    <property type="entry name" value="purD"/>
    <property type="match status" value="1"/>
</dbReference>
<keyword evidence="6" id="KW-0479">Metal-binding</keyword>
<dbReference type="InterPro" id="IPR013815">
    <property type="entry name" value="ATP_grasp_subdomain_1"/>
</dbReference>
<dbReference type="Gene3D" id="3.30.470.20">
    <property type="entry name" value="ATP-grasp fold, B domain"/>
    <property type="match status" value="1"/>
</dbReference>
<dbReference type="InterPro" id="IPR020562">
    <property type="entry name" value="PRibGlycinamide_synth_N"/>
</dbReference>
<dbReference type="InterPro" id="IPR037123">
    <property type="entry name" value="PRibGlycinamide_synth_C_sf"/>
</dbReference>
<keyword evidence="7 15" id="KW-0547">Nucleotide-binding</keyword>
<evidence type="ECO:0000256" key="12">
    <source>
        <dbReference type="ARBA" id="ARBA00042242"/>
    </source>
</evidence>
<dbReference type="GO" id="GO:0004637">
    <property type="term" value="F:phosphoribosylamine-glycine ligase activity"/>
    <property type="evidence" value="ECO:0007669"/>
    <property type="project" value="UniProtKB-UniRule"/>
</dbReference>
<dbReference type="STRING" id="1122949.GCA_000378725_00919"/>
<sequence>MKVLIIGTGGRENALAWKISKSKNIDKIYMAKGNGGSQDFATNVDISPTDIDGLLDFAKKEKIDLTVVGPEDPLCAGIVDKFKENNLKIFGPDKACARFEGSKEFTKKFLEKYNIPTAKYKSFIDYDSAKNYLGEFSYPLVIKADGLCLGKGVFICQDKKEALESLEKIFIDKIFKDQGKKVVIEEYLKGFEASLLCIVSNNKFFPLQTCKDHKQIFDGNVGPNTGGVGTYSPGDKFSQKTEEEIRKILKGIEIGFNKEKISYYGILFIGFMIENDIPKVLEFNVRFGDPETEVLMPRLKGDLLEIMMKTLDNTLSEDDIKWKDEVSLTTILCSGGYPNSYQKGKEITGLDKVDGDVIIFHNGTVKKDGKYYTDGGRVLSVTSLGKDLIEARKKVYKNIEKINFQDMYYRKDIGLI</sequence>
<evidence type="ECO:0000256" key="13">
    <source>
        <dbReference type="ARBA" id="ARBA00042864"/>
    </source>
</evidence>
<dbReference type="PROSITE" id="PS50975">
    <property type="entry name" value="ATP_GRASP"/>
    <property type="match status" value="1"/>
</dbReference>
<dbReference type="SUPFAM" id="SSF51246">
    <property type="entry name" value="Rudiment single hybrid motif"/>
    <property type="match status" value="1"/>
</dbReference>
<comment type="cofactor">
    <cofactor evidence="2">
        <name>Mg(2+)</name>
        <dbReference type="ChEBI" id="CHEBI:18420"/>
    </cofactor>
</comment>
<accession>A0A379C3B7</accession>
<organism evidence="17 18">
    <name type="scientific">Peptoniphilus lacrimalis</name>
    <dbReference type="NCBI Taxonomy" id="33031"/>
    <lineage>
        <taxon>Bacteria</taxon>
        <taxon>Bacillati</taxon>
        <taxon>Bacillota</taxon>
        <taxon>Tissierellia</taxon>
        <taxon>Tissierellales</taxon>
        <taxon>Peptoniphilaceae</taxon>
        <taxon>Peptoniphilus</taxon>
    </lineage>
</organism>
<dbReference type="UniPathway" id="UPA00074">
    <property type="reaction ID" value="UER00125"/>
</dbReference>
<evidence type="ECO:0000256" key="15">
    <source>
        <dbReference type="PROSITE-ProRule" id="PRU00409"/>
    </source>
</evidence>
<dbReference type="InterPro" id="IPR016185">
    <property type="entry name" value="PreATP-grasp_dom_sf"/>
</dbReference>
<comment type="catalytic activity">
    <reaction evidence="14">
        <text>5-phospho-beta-D-ribosylamine + glycine + ATP = N(1)-(5-phospho-beta-D-ribosyl)glycinamide + ADP + phosphate + H(+)</text>
        <dbReference type="Rhea" id="RHEA:17453"/>
        <dbReference type="ChEBI" id="CHEBI:15378"/>
        <dbReference type="ChEBI" id="CHEBI:30616"/>
        <dbReference type="ChEBI" id="CHEBI:43474"/>
        <dbReference type="ChEBI" id="CHEBI:57305"/>
        <dbReference type="ChEBI" id="CHEBI:58681"/>
        <dbReference type="ChEBI" id="CHEBI:143788"/>
        <dbReference type="ChEBI" id="CHEBI:456216"/>
        <dbReference type="EC" id="6.3.4.13"/>
    </reaction>
</comment>
<dbReference type="Gene3D" id="3.30.1490.20">
    <property type="entry name" value="ATP-grasp fold, A domain"/>
    <property type="match status" value="1"/>
</dbReference>
<feature type="domain" description="ATP-grasp" evidence="16">
    <location>
        <begin position="107"/>
        <end position="312"/>
    </location>
</feature>
<dbReference type="InterPro" id="IPR020560">
    <property type="entry name" value="PRibGlycinamide_synth_C-dom"/>
</dbReference>
<comment type="cofactor">
    <cofactor evidence="1">
        <name>Mn(2+)</name>
        <dbReference type="ChEBI" id="CHEBI:29035"/>
    </cofactor>
</comment>
<evidence type="ECO:0000259" key="16">
    <source>
        <dbReference type="PROSITE" id="PS50975"/>
    </source>
</evidence>
<dbReference type="SMART" id="SM01210">
    <property type="entry name" value="GARS_C"/>
    <property type="match status" value="1"/>
</dbReference>
<dbReference type="AlphaFoldDB" id="A0A379C3B7"/>
<dbReference type="FunFam" id="3.90.600.10:FF:000001">
    <property type="entry name" value="Trifunctional purine biosynthetic protein adenosine-3"/>
    <property type="match status" value="1"/>
</dbReference>
<dbReference type="SUPFAM" id="SSF56059">
    <property type="entry name" value="Glutathione synthetase ATP-binding domain-like"/>
    <property type="match status" value="1"/>
</dbReference>
<evidence type="ECO:0000256" key="2">
    <source>
        <dbReference type="ARBA" id="ARBA00001946"/>
    </source>
</evidence>
<dbReference type="InterPro" id="IPR020559">
    <property type="entry name" value="PRibGlycinamide_synth_CS"/>
</dbReference>
<dbReference type="GO" id="GO:0005524">
    <property type="term" value="F:ATP binding"/>
    <property type="evidence" value="ECO:0007669"/>
    <property type="project" value="UniProtKB-UniRule"/>
</dbReference>
<dbReference type="InterPro" id="IPR020561">
    <property type="entry name" value="PRibGlycinamid_synth_ATP-grasp"/>
</dbReference>
<dbReference type="Pfam" id="PF02843">
    <property type="entry name" value="GARS_C"/>
    <property type="match status" value="1"/>
</dbReference>
<dbReference type="PANTHER" id="PTHR43472">
    <property type="entry name" value="PHOSPHORIBOSYLAMINE--GLYCINE LIGASE"/>
    <property type="match status" value="1"/>
</dbReference>
<dbReference type="SMART" id="SM01209">
    <property type="entry name" value="GARS_A"/>
    <property type="match status" value="1"/>
</dbReference>
<dbReference type="PANTHER" id="PTHR43472:SF1">
    <property type="entry name" value="PHOSPHORIBOSYLAMINE--GLYCINE LIGASE, CHLOROPLASTIC"/>
    <property type="match status" value="1"/>
</dbReference>
<dbReference type="EMBL" id="UGSZ01000001">
    <property type="protein sequence ID" value="SUB56578.1"/>
    <property type="molecule type" value="Genomic_DNA"/>
</dbReference>
<dbReference type="GO" id="GO:0009113">
    <property type="term" value="P:purine nucleobase biosynthetic process"/>
    <property type="evidence" value="ECO:0007669"/>
    <property type="project" value="InterPro"/>
</dbReference>
<dbReference type="GO" id="GO:0046872">
    <property type="term" value="F:metal ion binding"/>
    <property type="evidence" value="ECO:0007669"/>
    <property type="project" value="UniProtKB-KW"/>
</dbReference>
<evidence type="ECO:0000256" key="1">
    <source>
        <dbReference type="ARBA" id="ARBA00001936"/>
    </source>
</evidence>
<dbReference type="EC" id="6.3.4.13" evidence="4 14"/>
<evidence type="ECO:0000256" key="9">
    <source>
        <dbReference type="ARBA" id="ARBA00022840"/>
    </source>
</evidence>
<name>A0A379C3B7_9FIRM</name>
<comment type="similarity">
    <text evidence="11 14">Belongs to the GARS family.</text>
</comment>
<keyword evidence="5 14" id="KW-0436">Ligase</keyword>
<evidence type="ECO:0000256" key="7">
    <source>
        <dbReference type="ARBA" id="ARBA00022741"/>
    </source>
</evidence>
<evidence type="ECO:0000256" key="4">
    <source>
        <dbReference type="ARBA" id="ARBA00013255"/>
    </source>
</evidence>
<keyword evidence="10" id="KW-0464">Manganese</keyword>
<dbReference type="InterPro" id="IPR011054">
    <property type="entry name" value="Rudment_hybrid_motif"/>
</dbReference>
<dbReference type="OrthoDB" id="9807240at2"/>
<dbReference type="RefSeq" id="WP_019034727.1">
    <property type="nucleotide sequence ID" value="NZ_UGSZ01000001.1"/>
</dbReference>
<evidence type="ECO:0000313" key="17">
    <source>
        <dbReference type="EMBL" id="SUB56578.1"/>
    </source>
</evidence>
<evidence type="ECO:0000313" key="18">
    <source>
        <dbReference type="Proteomes" id="UP000255517"/>
    </source>
</evidence>
<dbReference type="Proteomes" id="UP000255517">
    <property type="component" value="Unassembled WGS sequence"/>
</dbReference>
<reference evidence="17 18" key="1">
    <citation type="submission" date="2018-06" db="EMBL/GenBank/DDBJ databases">
        <authorList>
            <consortium name="Pathogen Informatics"/>
            <person name="Doyle S."/>
        </authorList>
    </citation>
    <scope>NUCLEOTIDE SEQUENCE [LARGE SCALE GENOMIC DNA]</scope>
    <source>
        <strain evidence="17 18">NCTC13149</strain>
    </source>
</reference>
<proteinExistence type="inferred from homology"/>
<dbReference type="GO" id="GO:0006189">
    <property type="term" value="P:'de novo' IMP biosynthetic process"/>
    <property type="evidence" value="ECO:0007669"/>
    <property type="project" value="UniProtKB-UniRule"/>
</dbReference>
<dbReference type="PROSITE" id="PS00184">
    <property type="entry name" value="GARS"/>
    <property type="match status" value="1"/>
</dbReference>
<evidence type="ECO:0000256" key="10">
    <source>
        <dbReference type="ARBA" id="ARBA00023211"/>
    </source>
</evidence>
<evidence type="ECO:0000256" key="3">
    <source>
        <dbReference type="ARBA" id="ARBA00005174"/>
    </source>
</evidence>
<evidence type="ECO:0000256" key="14">
    <source>
        <dbReference type="HAMAP-Rule" id="MF_00138"/>
    </source>
</evidence>
<dbReference type="InterPro" id="IPR000115">
    <property type="entry name" value="PRibGlycinamide_synth"/>
</dbReference>
<evidence type="ECO:0000256" key="5">
    <source>
        <dbReference type="ARBA" id="ARBA00022598"/>
    </source>
</evidence>
<keyword evidence="9 15" id="KW-0067">ATP-binding</keyword>
<keyword evidence="8 14" id="KW-0658">Purine biosynthesis</keyword>
<evidence type="ECO:0000256" key="6">
    <source>
        <dbReference type="ARBA" id="ARBA00022723"/>
    </source>
</evidence>
<protein>
    <recommendedName>
        <fullName evidence="4 14">Phosphoribosylamine--glycine ligase</fullName>
        <ecNumber evidence="4 14">6.3.4.13</ecNumber>
    </recommendedName>
    <alternativeName>
        <fullName evidence="14">GARS</fullName>
    </alternativeName>
    <alternativeName>
        <fullName evidence="12 14">Glycinamide ribonucleotide synthetase</fullName>
    </alternativeName>
    <alternativeName>
        <fullName evidence="13 14">Phosphoribosylglycinamide synthetase</fullName>
    </alternativeName>
</protein>
<gene>
    <name evidence="14 17" type="primary">purD</name>
    <name evidence="17" type="ORF">NCTC13149_00350</name>
</gene>
<dbReference type="Gene3D" id="3.90.600.10">
    <property type="entry name" value="Phosphoribosylglycinamide synthetase, C-terminal domain"/>
    <property type="match status" value="1"/>
</dbReference>
<comment type="pathway">
    <text evidence="3 14">Purine metabolism; IMP biosynthesis via de novo pathway; N(1)-(5-phospho-D-ribosyl)glycinamide from 5-phospho-alpha-D-ribose 1-diphosphate: step 2/2.</text>
</comment>
<evidence type="ECO:0000256" key="11">
    <source>
        <dbReference type="ARBA" id="ARBA00038345"/>
    </source>
</evidence>
<evidence type="ECO:0000256" key="8">
    <source>
        <dbReference type="ARBA" id="ARBA00022755"/>
    </source>
</evidence>
<dbReference type="Pfam" id="PF02844">
    <property type="entry name" value="GARS_N"/>
    <property type="match status" value="1"/>
</dbReference>
<dbReference type="InterPro" id="IPR011761">
    <property type="entry name" value="ATP-grasp"/>
</dbReference>